<dbReference type="HOGENOM" id="CLU_042960_1_0_1"/>
<feature type="transmembrane region" description="Helical" evidence="1">
    <location>
        <begin position="97"/>
        <end position="118"/>
    </location>
</feature>
<dbReference type="EMBL" id="DS268409">
    <property type="protein sequence ID" value="EFO95025.1"/>
    <property type="molecule type" value="Genomic_DNA"/>
</dbReference>
<feature type="transmembrane region" description="Helical" evidence="1">
    <location>
        <begin position="272"/>
        <end position="296"/>
    </location>
</feature>
<dbReference type="PANTHER" id="PTHR22941">
    <property type="entry name" value="SERPENTINE RECEPTOR"/>
    <property type="match status" value="1"/>
</dbReference>
<dbReference type="Proteomes" id="UP000008281">
    <property type="component" value="Unassembled WGS sequence"/>
</dbReference>
<dbReference type="AlphaFoldDB" id="E3LIX9"/>
<protein>
    <recommendedName>
        <fullName evidence="4">Serpentine Receptor, class H</fullName>
    </recommendedName>
</protein>
<dbReference type="InParanoid" id="E3LIX9"/>
<dbReference type="PANTHER" id="PTHR22941:SF308">
    <property type="entry name" value="SERPENTINE RECEPTOR, CLASS H"/>
    <property type="match status" value="1"/>
</dbReference>
<dbReference type="FunCoup" id="E3LIX9">
    <property type="interactions" value="11"/>
</dbReference>
<dbReference type="OMA" id="CTWRENY"/>
<dbReference type="InterPro" id="IPR053220">
    <property type="entry name" value="Nematode_rcpt-like_serp_H"/>
</dbReference>
<evidence type="ECO:0000313" key="2">
    <source>
        <dbReference type="EMBL" id="EFO95025.1"/>
    </source>
</evidence>
<dbReference type="InterPro" id="IPR019422">
    <property type="entry name" value="7TM_GPCR_serpentine_rcpt_Srh"/>
</dbReference>
<proteinExistence type="predicted"/>
<keyword evidence="1" id="KW-0472">Membrane</keyword>
<feature type="transmembrane region" description="Helical" evidence="1">
    <location>
        <begin position="139"/>
        <end position="157"/>
    </location>
</feature>
<evidence type="ECO:0000256" key="1">
    <source>
        <dbReference type="SAM" id="Phobius"/>
    </source>
</evidence>
<organism evidence="3">
    <name type="scientific">Caenorhabditis remanei</name>
    <name type="common">Caenorhabditis vulgaris</name>
    <dbReference type="NCBI Taxonomy" id="31234"/>
    <lineage>
        <taxon>Eukaryota</taxon>
        <taxon>Metazoa</taxon>
        <taxon>Ecdysozoa</taxon>
        <taxon>Nematoda</taxon>
        <taxon>Chromadorea</taxon>
        <taxon>Rhabditida</taxon>
        <taxon>Rhabditina</taxon>
        <taxon>Rhabditomorpha</taxon>
        <taxon>Rhabditoidea</taxon>
        <taxon>Rhabditidae</taxon>
        <taxon>Peloderinae</taxon>
        <taxon>Caenorhabditis</taxon>
    </lineage>
</organism>
<dbReference type="eggNOG" id="ENOG502THDD">
    <property type="taxonomic scope" value="Eukaryota"/>
</dbReference>
<keyword evidence="3" id="KW-1185">Reference proteome</keyword>
<feature type="transmembrane region" description="Helical" evidence="1">
    <location>
        <begin position="194"/>
        <end position="216"/>
    </location>
</feature>
<dbReference type="OrthoDB" id="5865150at2759"/>
<name>E3LIX9_CAERE</name>
<reference evidence="2" key="1">
    <citation type="submission" date="2007-07" db="EMBL/GenBank/DDBJ databases">
        <title>PCAP assembly of the Caenorhabditis remanei genome.</title>
        <authorList>
            <consortium name="The Caenorhabditis remanei Sequencing Consortium"/>
            <person name="Wilson R.K."/>
        </authorList>
    </citation>
    <scope>NUCLEOTIDE SEQUENCE [LARGE SCALE GENOMIC DNA]</scope>
    <source>
        <strain evidence="2">PB4641</strain>
    </source>
</reference>
<accession>E3LIX9</accession>
<gene>
    <name evidence="2" type="ORF">CRE_09452</name>
</gene>
<evidence type="ECO:0000313" key="3">
    <source>
        <dbReference type="Proteomes" id="UP000008281"/>
    </source>
</evidence>
<keyword evidence="1" id="KW-1133">Transmembrane helix</keyword>
<keyword evidence="1" id="KW-0812">Transmembrane</keyword>
<sequence length="331" mass="37933">MSCTYRNNYYESDELFELASHTLSAIQVPLHVFGAYIIITKTPKEMGKVKFPMLLVHLTCATYDVWATILVVPIIVFPICSGYSIGVLSSIGVPFWFQAYVGLSLFFLLGPSITMFFENRFNYLVRDDSETQSRKIKRTVQHTFNFFITFVAVSPFISNMPDQTNSRRIALEILPCLPSRIVDNPKFFMLGNEYQIFIAVSLYLIFIWSQVFIYFIRTVKYTSRAKTVSKQTSHLQRQFFKAVCLQISLPFLVILAPAVYLTSTLYTKHFDIALSNMSVIMATSHGLFSTVTMLLIHKPYRAEIWRLLGKLKLVKNENLIAVNISVHSTSD</sequence>
<evidence type="ECO:0008006" key="4">
    <source>
        <dbReference type="Google" id="ProtNLM"/>
    </source>
</evidence>
<dbReference type="Pfam" id="PF10318">
    <property type="entry name" value="7TM_GPCR_Srh"/>
    <property type="match status" value="1"/>
</dbReference>
<feature type="transmembrane region" description="Helical" evidence="1">
    <location>
        <begin position="239"/>
        <end position="260"/>
    </location>
</feature>